<dbReference type="AlphaFoldDB" id="A0A0N0E0V9"/>
<dbReference type="SUPFAM" id="SSF46565">
    <property type="entry name" value="Chaperone J-domain"/>
    <property type="match status" value="1"/>
</dbReference>
<comment type="subcellular location">
    <subcellularLocation>
        <location evidence="1">Endoplasmic reticulum</location>
    </subcellularLocation>
</comment>
<comment type="caution">
    <text evidence="7">The sequence shown here is derived from an EMBL/GenBank/DDBJ whole genome shotgun (WGS) entry which is preliminary data.</text>
</comment>
<keyword evidence="4" id="KW-0812">Transmembrane</keyword>
<keyword evidence="4" id="KW-1133">Transmembrane helix</keyword>
<protein>
    <submittedName>
        <fullName evidence="7">Putative mitochondrial chaperone protein DNAj</fullName>
    </submittedName>
</protein>
<keyword evidence="4" id="KW-0472">Membrane</keyword>
<dbReference type="GO" id="GO:0051787">
    <property type="term" value="F:misfolded protein binding"/>
    <property type="evidence" value="ECO:0007669"/>
    <property type="project" value="TreeGrafter"/>
</dbReference>
<dbReference type="Gene3D" id="1.10.287.110">
    <property type="entry name" value="DnaJ domain"/>
    <property type="match status" value="1"/>
</dbReference>
<evidence type="ECO:0000256" key="5">
    <source>
        <dbReference type="SAM" id="SignalP"/>
    </source>
</evidence>
<proteinExistence type="predicted"/>
<sequence length="527" mass="58714">MLHHRVVLFAAPLHGVELAGLLFGDYMQSSLFHMDVTEALCDVNGWFSFFHSGFQPSALLNFYSRLLSERLLFRLLECGVSAVCMYSDSDFCKDAIAFHYIFPIVRDYRYSRFWFTRLLRCVGRFLCPSFLRRRGGGGGSGGKAAAVSAGARTKSSTSTPAAPKLFQRGEESDAEMNFYRNPPRPSRAEPFAGMPESYRDALQYYLYSYRTRPYYTAFVSGFVSDVSLFTAEQIMWYVYFYQERRKSTSKWRIWKPYLSDLAVVATQTTLVYMARVSGILIGQKYSHEPTGGGIFWCEHLALLALSPAIHYASMRVGFALREALERRHPRTVADEMEDTRIEEEAEETARAQAAAARAAFAFTSGPSSGDAAGHAAGGASNGSSSIFGLSSNSGRNFYDVLGVTDQAKAPEIKKAYRAKALQNHPDRVRKDTAAQQQAREQMSIINEAYDTLIDADKRMQYDASRRFADGSDFFKKLESMSTVQLVAVGTSAMAGLCALAVISAYGQYVTVFQRVTSLGRGPLQLFV</sequence>
<dbReference type="EMBL" id="LGTL01000001">
    <property type="protein sequence ID" value="KPA86905.1"/>
    <property type="molecule type" value="Genomic_DNA"/>
</dbReference>
<evidence type="ECO:0000256" key="4">
    <source>
        <dbReference type="SAM" id="Phobius"/>
    </source>
</evidence>
<dbReference type="OrthoDB" id="10250354at2759"/>
<dbReference type="PROSITE" id="PS50076">
    <property type="entry name" value="DNAJ_2"/>
    <property type="match status" value="1"/>
</dbReference>
<dbReference type="GeneID" id="26901239"/>
<evidence type="ECO:0000313" key="7">
    <source>
        <dbReference type="EMBL" id="KPA86905.1"/>
    </source>
</evidence>
<keyword evidence="2 5" id="KW-0732">Signal</keyword>
<dbReference type="CDD" id="cd06257">
    <property type="entry name" value="DnaJ"/>
    <property type="match status" value="1"/>
</dbReference>
<dbReference type="InterPro" id="IPR001623">
    <property type="entry name" value="DnaJ_domain"/>
</dbReference>
<dbReference type="PANTHER" id="PTHR44140">
    <property type="entry name" value="LD25575P"/>
    <property type="match status" value="1"/>
</dbReference>
<dbReference type="SMART" id="SM00271">
    <property type="entry name" value="DnaJ"/>
    <property type="match status" value="1"/>
</dbReference>
<dbReference type="InterPro" id="IPR036869">
    <property type="entry name" value="J_dom_sf"/>
</dbReference>
<dbReference type="GO" id="GO:0005783">
    <property type="term" value="C:endoplasmic reticulum"/>
    <property type="evidence" value="ECO:0007669"/>
    <property type="project" value="UniProtKB-SubCell"/>
</dbReference>
<dbReference type="Proteomes" id="UP000037923">
    <property type="component" value="Unassembled WGS sequence"/>
</dbReference>
<name>A0A0N0E0V9_LEPPY</name>
<dbReference type="OMA" id="GRLWCTR"/>
<keyword evidence="8" id="KW-1185">Reference proteome</keyword>
<keyword evidence="3" id="KW-0256">Endoplasmic reticulum</keyword>
<feature type="chain" id="PRO_5005846961" evidence="5">
    <location>
        <begin position="19"/>
        <end position="527"/>
    </location>
</feature>
<dbReference type="GO" id="GO:0051087">
    <property type="term" value="F:protein-folding chaperone binding"/>
    <property type="evidence" value="ECO:0007669"/>
    <property type="project" value="TreeGrafter"/>
</dbReference>
<organism evidence="7 8">
    <name type="scientific">Leptomonas pyrrhocoris</name>
    <name type="common">Firebug parasite</name>
    <dbReference type="NCBI Taxonomy" id="157538"/>
    <lineage>
        <taxon>Eukaryota</taxon>
        <taxon>Discoba</taxon>
        <taxon>Euglenozoa</taxon>
        <taxon>Kinetoplastea</taxon>
        <taxon>Metakinetoplastina</taxon>
        <taxon>Trypanosomatida</taxon>
        <taxon>Trypanosomatidae</taxon>
        <taxon>Leishmaniinae</taxon>
        <taxon>Leptomonas</taxon>
    </lineage>
</organism>
<gene>
    <name evidence="7" type="ORF">ABB37_00942</name>
</gene>
<evidence type="ECO:0000256" key="2">
    <source>
        <dbReference type="ARBA" id="ARBA00022729"/>
    </source>
</evidence>
<evidence type="ECO:0000256" key="3">
    <source>
        <dbReference type="ARBA" id="ARBA00022824"/>
    </source>
</evidence>
<feature type="transmembrane region" description="Helical" evidence="4">
    <location>
        <begin position="485"/>
        <end position="508"/>
    </location>
</feature>
<reference evidence="7 8" key="1">
    <citation type="submission" date="2015-07" db="EMBL/GenBank/DDBJ databases">
        <title>High-quality genome of monoxenous trypanosomatid Leptomonas pyrrhocoris.</title>
        <authorList>
            <person name="Flegontov P."/>
            <person name="Butenko A."/>
            <person name="Firsov S."/>
            <person name="Vlcek C."/>
            <person name="Logacheva M.D."/>
            <person name="Field M."/>
            <person name="Filatov D."/>
            <person name="Flegontova O."/>
            <person name="Gerasimov E."/>
            <person name="Jackson A.P."/>
            <person name="Kelly S."/>
            <person name="Opperdoes F."/>
            <person name="O'Reilly A."/>
            <person name="Votypka J."/>
            <person name="Yurchenko V."/>
            <person name="Lukes J."/>
        </authorList>
    </citation>
    <scope>NUCLEOTIDE SEQUENCE [LARGE SCALE GENOMIC DNA]</scope>
    <source>
        <strain evidence="7">H10</strain>
    </source>
</reference>
<evidence type="ECO:0000259" key="6">
    <source>
        <dbReference type="PROSITE" id="PS50076"/>
    </source>
</evidence>
<dbReference type="GO" id="GO:0034975">
    <property type="term" value="P:protein folding in endoplasmic reticulum"/>
    <property type="evidence" value="ECO:0007669"/>
    <property type="project" value="TreeGrafter"/>
</dbReference>
<dbReference type="Pfam" id="PF00226">
    <property type="entry name" value="DnaJ"/>
    <property type="match status" value="1"/>
</dbReference>
<dbReference type="PRINTS" id="PR00625">
    <property type="entry name" value="JDOMAIN"/>
</dbReference>
<dbReference type="PANTHER" id="PTHR44140:SF2">
    <property type="entry name" value="LD25575P"/>
    <property type="match status" value="1"/>
</dbReference>
<feature type="signal peptide" evidence="5">
    <location>
        <begin position="1"/>
        <end position="18"/>
    </location>
</feature>
<dbReference type="RefSeq" id="XP_015665344.1">
    <property type="nucleotide sequence ID" value="XM_015797336.1"/>
</dbReference>
<dbReference type="InterPro" id="IPR051727">
    <property type="entry name" value="DnaJ_C3_Co-chaperones"/>
</dbReference>
<dbReference type="VEuPathDB" id="TriTrypDB:LpyrH10_01_9420"/>
<evidence type="ECO:0000313" key="8">
    <source>
        <dbReference type="Proteomes" id="UP000037923"/>
    </source>
</evidence>
<feature type="domain" description="J" evidence="6">
    <location>
        <begin position="396"/>
        <end position="465"/>
    </location>
</feature>
<accession>A0A0N0E0V9</accession>
<evidence type="ECO:0000256" key="1">
    <source>
        <dbReference type="ARBA" id="ARBA00004240"/>
    </source>
</evidence>